<keyword evidence="1" id="KW-1133">Transmembrane helix</keyword>
<dbReference type="InterPro" id="IPR009554">
    <property type="entry name" value="Phageshock_PspB"/>
</dbReference>
<organism evidence="2 3">
    <name type="scientific">Inquilinus limosus MP06</name>
    <dbReference type="NCBI Taxonomy" id="1398085"/>
    <lineage>
        <taxon>Bacteria</taxon>
        <taxon>Pseudomonadati</taxon>
        <taxon>Pseudomonadota</taxon>
        <taxon>Alphaproteobacteria</taxon>
        <taxon>Rhodospirillales</taxon>
        <taxon>Rhodospirillaceae</taxon>
        <taxon>Inquilinus</taxon>
    </lineage>
</organism>
<evidence type="ECO:0000313" key="2">
    <source>
        <dbReference type="EMBL" id="KGM31226.1"/>
    </source>
</evidence>
<reference evidence="2 3" key="1">
    <citation type="submission" date="2014-01" db="EMBL/GenBank/DDBJ databases">
        <title>Genome sequence determination for a cystic fibrosis isolate, Inquilinus limosus.</title>
        <authorList>
            <person name="Pino M."/>
            <person name="Di Conza J."/>
            <person name="Gutkind G."/>
        </authorList>
    </citation>
    <scope>NUCLEOTIDE SEQUENCE [LARGE SCALE GENOMIC DNA]</scope>
    <source>
        <strain evidence="2 3">MP06</strain>
    </source>
</reference>
<dbReference type="Proteomes" id="UP000029995">
    <property type="component" value="Unassembled WGS sequence"/>
</dbReference>
<name>A0A0A0CXN9_9PROT</name>
<dbReference type="GO" id="GO:0009271">
    <property type="term" value="P:phage shock"/>
    <property type="evidence" value="ECO:0007669"/>
    <property type="project" value="InterPro"/>
</dbReference>
<protein>
    <submittedName>
        <fullName evidence="2">Phage-shock protein</fullName>
    </submittedName>
</protein>
<dbReference type="Pfam" id="PF06667">
    <property type="entry name" value="PspB"/>
    <property type="match status" value="1"/>
</dbReference>
<feature type="transmembrane region" description="Helical" evidence="1">
    <location>
        <begin position="6"/>
        <end position="28"/>
    </location>
</feature>
<evidence type="ECO:0000313" key="3">
    <source>
        <dbReference type="Proteomes" id="UP000029995"/>
    </source>
</evidence>
<accession>A0A0A0CXN9</accession>
<keyword evidence="1" id="KW-0812">Transmembrane</keyword>
<dbReference type="NCBIfam" id="TIGR02976">
    <property type="entry name" value="phageshock_pspB"/>
    <property type="match status" value="1"/>
</dbReference>
<proteinExistence type="predicted"/>
<dbReference type="EMBL" id="JANX01000563">
    <property type="protein sequence ID" value="KGM31226.1"/>
    <property type="molecule type" value="Genomic_DNA"/>
</dbReference>
<dbReference type="OrthoDB" id="7365677at2"/>
<dbReference type="AlphaFoldDB" id="A0A0A0CXN9"/>
<dbReference type="NCBIfam" id="NF006993">
    <property type="entry name" value="PRK09458.1"/>
    <property type="match status" value="1"/>
</dbReference>
<dbReference type="RefSeq" id="WP_034846345.1">
    <property type="nucleotide sequence ID" value="NZ_JANX01000563.1"/>
</dbReference>
<sequence>MFHAFFFVPVIVFLVIVAPIWLVLHYVTRWRASRTLSREDERMLVDLWESAKRMELRIQTLEKILDAEAPQWRRPAP</sequence>
<dbReference type="GO" id="GO:0006355">
    <property type="term" value="P:regulation of DNA-templated transcription"/>
    <property type="evidence" value="ECO:0007669"/>
    <property type="project" value="InterPro"/>
</dbReference>
<comment type="caution">
    <text evidence="2">The sequence shown here is derived from an EMBL/GenBank/DDBJ whole genome shotgun (WGS) entry which is preliminary data.</text>
</comment>
<keyword evidence="1" id="KW-0472">Membrane</keyword>
<evidence type="ECO:0000256" key="1">
    <source>
        <dbReference type="SAM" id="Phobius"/>
    </source>
</evidence>
<gene>
    <name evidence="2" type="ORF">P409_28425</name>
</gene>